<evidence type="ECO:0000313" key="2">
    <source>
        <dbReference type="Proteomes" id="UP000005239"/>
    </source>
</evidence>
<dbReference type="AlphaFoldDB" id="A0A2A6D3A9"/>
<reference evidence="2" key="1">
    <citation type="journal article" date="2008" name="Nat. Genet.">
        <title>The Pristionchus pacificus genome provides a unique perspective on nematode lifestyle and parasitism.</title>
        <authorList>
            <person name="Dieterich C."/>
            <person name="Clifton S.W."/>
            <person name="Schuster L.N."/>
            <person name="Chinwalla A."/>
            <person name="Delehaunty K."/>
            <person name="Dinkelacker I."/>
            <person name="Fulton L."/>
            <person name="Fulton R."/>
            <person name="Godfrey J."/>
            <person name="Minx P."/>
            <person name="Mitreva M."/>
            <person name="Roeseler W."/>
            <person name="Tian H."/>
            <person name="Witte H."/>
            <person name="Yang S.P."/>
            <person name="Wilson R.K."/>
            <person name="Sommer R.J."/>
        </authorList>
    </citation>
    <scope>NUCLEOTIDE SEQUENCE [LARGE SCALE GENOMIC DNA]</scope>
    <source>
        <strain evidence="2">PS312</strain>
    </source>
</reference>
<dbReference type="EnsemblMetazoa" id="PPA45980.1">
    <property type="protein sequence ID" value="PPA45980.1"/>
    <property type="gene ID" value="WBGene00284349"/>
</dbReference>
<protein>
    <submittedName>
        <fullName evidence="1">Uncharacterized protein</fullName>
    </submittedName>
</protein>
<name>A0A2A6D3A9_PRIPA</name>
<sequence length="111" mass="11639">MRSCGAVMPSCLRCLMPMLALLSVILAANSTKMAFDDVSVDHVDEAVVDVTEGDGIVFDAVEVSKSAHEHKLPPHPTPHSRIGANSTDETKASSSFASLAILPLVILAVAL</sequence>
<gene>
    <name evidence="1" type="primary">WBGene00284349</name>
</gene>
<keyword evidence="2" id="KW-1185">Reference proteome</keyword>
<reference evidence="1" key="2">
    <citation type="submission" date="2022-06" db="UniProtKB">
        <authorList>
            <consortium name="EnsemblMetazoa"/>
        </authorList>
    </citation>
    <scope>IDENTIFICATION</scope>
    <source>
        <strain evidence="1">PS312</strain>
    </source>
</reference>
<accession>A0A2A6D3A9</accession>
<organism evidence="1 2">
    <name type="scientific">Pristionchus pacificus</name>
    <name type="common">Parasitic nematode worm</name>
    <dbReference type="NCBI Taxonomy" id="54126"/>
    <lineage>
        <taxon>Eukaryota</taxon>
        <taxon>Metazoa</taxon>
        <taxon>Ecdysozoa</taxon>
        <taxon>Nematoda</taxon>
        <taxon>Chromadorea</taxon>
        <taxon>Rhabditida</taxon>
        <taxon>Rhabditina</taxon>
        <taxon>Diplogasteromorpha</taxon>
        <taxon>Diplogasteroidea</taxon>
        <taxon>Neodiplogasteridae</taxon>
        <taxon>Pristionchus</taxon>
    </lineage>
</organism>
<proteinExistence type="predicted"/>
<accession>A0A8R1Z726</accession>
<evidence type="ECO:0000313" key="1">
    <source>
        <dbReference type="EnsemblMetazoa" id="PPA45980.1"/>
    </source>
</evidence>
<dbReference type="Proteomes" id="UP000005239">
    <property type="component" value="Unassembled WGS sequence"/>
</dbReference>